<organism evidence="1 2">
    <name type="scientific">Glossina pallidipes</name>
    <name type="common">Tsetse fly</name>
    <dbReference type="NCBI Taxonomy" id="7398"/>
    <lineage>
        <taxon>Eukaryota</taxon>
        <taxon>Metazoa</taxon>
        <taxon>Ecdysozoa</taxon>
        <taxon>Arthropoda</taxon>
        <taxon>Hexapoda</taxon>
        <taxon>Insecta</taxon>
        <taxon>Pterygota</taxon>
        <taxon>Neoptera</taxon>
        <taxon>Endopterygota</taxon>
        <taxon>Diptera</taxon>
        <taxon>Brachycera</taxon>
        <taxon>Muscomorpha</taxon>
        <taxon>Hippoboscoidea</taxon>
        <taxon>Glossinidae</taxon>
        <taxon>Glossina</taxon>
    </lineage>
</organism>
<accession>A0A1A9ZF69</accession>
<dbReference type="VEuPathDB" id="VectorBase:GPAI012763"/>
<sequence length="127" mass="14829">MTQKRNITLYEYEINNIFILLMSANRSKLKHDVLIFTIKIILHRPYSLPVATLILDYFECSNCCRNIGVGRSFIPRYLRVYALQPLSAFGKILFDEIPVESCIIYLGVVYNDKYSNFTVMRLYSISV</sequence>
<name>A0A1A9ZF69_GLOPL</name>
<evidence type="ECO:0000313" key="1">
    <source>
        <dbReference type="EnsemblMetazoa" id="GPAI012763-PA"/>
    </source>
</evidence>
<proteinExistence type="predicted"/>
<dbReference type="Proteomes" id="UP000092445">
    <property type="component" value="Unassembled WGS sequence"/>
</dbReference>
<dbReference type="AlphaFoldDB" id="A0A1A9ZF69"/>
<evidence type="ECO:0000313" key="2">
    <source>
        <dbReference type="Proteomes" id="UP000092445"/>
    </source>
</evidence>
<reference evidence="1" key="2">
    <citation type="submission" date="2020-05" db="UniProtKB">
        <authorList>
            <consortium name="EnsemblMetazoa"/>
        </authorList>
    </citation>
    <scope>IDENTIFICATION</scope>
    <source>
        <strain evidence="1">IAEA</strain>
    </source>
</reference>
<reference evidence="2" key="1">
    <citation type="submission" date="2014-03" db="EMBL/GenBank/DDBJ databases">
        <authorList>
            <person name="Aksoy S."/>
            <person name="Warren W."/>
            <person name="Wilson R.K."/>
        </authorList>
    </citation>
    <scope>NUCLEOTIDE SEQUENCE [LARGE SCALE GENOMIC DNA]</scope>
    <source>
        <strain evidence="2">IAEA</strain>
    </source>
</reference>
<protein>
    <submittedName>
        <fullName evidence="1">Uncharacterized protein</fullName>
    </submittedName>
</protein>
<dbReference type="EnsemblMetazoa" id="GPAI012763-RA">
    <property type="protein sequence ID" value="GPAI012763-PA"/>
    <property type="gene ID" value="GPAI012763"/>
</dbReference>
<keyword evidence="2" id="KW-1185">Reference proteome</keyword>